<name>A0AAD5SAW8_9FUNG</name>
<proteinExistence type="inferred from homology"/>
<dbReference type="GO" id="GO:0003688">
    <property type="term" value="F:DNA replication origin binding"/>
    <property type="evidence" value="ECO:0007669"/>
    <property type="project" value="TreeGrafter"/>
</dbReference>
<evidence type="ECO:0000256" key="1">
    <source>
        <dbReference type="ARBA" id="ARBA00004123"/>
    </source>
</evidence>
<evidence type="ECO:0000313" key="9">
    <source>
        <dbReference type="EMBL" id="KAJ3051024.1"/>
    </source>
</evidence>
<accession>A0AAD5SAW8</accession>
<dbReference type="SUPFAM" id="SSF52540">
    <property type="entry name" value="P-loop containing nucleoside triphosphate hydrolases"/>
    <property type="match status" value="1"/>
</dbReference>
<dbReference type="InterPro" id="IPR032705">
    <property type="entry name" value="ORC4_C"/>
</dbReference>
<feature type="domain" description="Origin recognition complex subunit 4 C-terminal" evidence="8">
    <location>
        <begin position="171"/>
        <end position="363"/>
    </location>
</feature>
<dbReference type="InterPro" id="IPR003959">
    <property type="entry name" value="ATPase_AAA_core"/>
</dbReference>
<dbReference type="GO" id="GO:0005524">
    <property type="term" value="F:ATP binding"/>
    <property type="evidence" value="ECO:0007669"/>
    <property type="project" value="InterPro"/>
</dbReference>
<dbReference type="AlphaFoldDB" id="A0AAD5SAW8"/>
<organism evidence="9 10">
    <name type="scientific">Rhizophlyctis rosea</name>
    <dbReference type="NCBI Taxonomy" id="64517"/>
    <lineage>
        <taxon>Eukaryota</taxon>
        <taxon>Fungi</taxon>
        <taxon>Fungi incertae sedis</taxon>
        <taxon>Chytridiomycota</taxon>
        <taxon>Chytridiomycota incertae sedis</taxon>
        <taxon>Chytridiomycetes</taxon>
        <taxon>Rhizophlyctidales</taxon>
        <taxon>Rhizophlyctidaceae</taxon>
        <taxon>Rhizophlyctis</taxon>
    </lineage>
</organism>
<evidence type="ECO:0000256" key="2">
    <source>
        <dbReference type="ARBA" id="ARBA00005334"/>
    </source>
</evidence>
<evidence type="ECO:0000259" key="8">
    <source>
        <dbReference type="Pfam" id="PF14629"/>
    </source>
</evidence>
<evidence type="ECO:0000256" key="5">
    <source>
        <dbReference type="ARBA" id="ARBA00023242"/>
    </source>
</evidence>
<gene>
    <name evidence="9" type="primary">ORC4</name>
    <name evidence="9" type="ORF">HK097_007999</name>
</gene>
<keyword evidence="5 6" id="KW-0539">Nucleus</keyword>
<dbReference type="InterPro" id="IPR016527">
    <property type="entry name" value="ORC4"/>
</dbReference>
<dbReference type="Gene3D" id="3.40.50.300">
    <property type="entry name" value="P-loop containing nucleotide triphosphate hydrolases"/>
    <property type="match status" value="1"/>
</dbReference>
<keyword evidence="4 6" id="KW-0238">DNA-binding</keyword>
<evidence type="ECO:0000256" key="3">
    <source>
        <dbReference type="ARBA" id="ARBA00022705"/>
    </source>
</evidence>
<dbReference type="CDD" id="cd00882">
    <property type="entry name" value="Ras_like_GTPase"/>
    <property type="match status" value="1"/>
</dbReference>
<keyword evidence="10" id="KW-1185">Reference proteome</keyword>
<reference evidence="9" key="1">
    <citation type="submission" date="2020-05" db="EMBL/GenBank/DDBJ databases">
        <title>Phylogenomic resolution of chytrid fungi.</title>
        <authorList>
            <person name="Stajich J.E."/>
            <person name="Amses K."/>
            <person name="Simmons R."/>
            <person name="Seto K."/>
            <person name="Myers J."/>
            <person name="Bonds A."/>
            <person name="Quandt C.A."/>
            <person name="Barry K."/>
            <person name="Liu P."/>
            <person name="Grigoriev I."/>
            <person name="Longcore J.E."/>
            <person name="James T.Y."/>
        </authorList>
    </citation>
    <scope>NUCLEOTIDE SEQUENCE</scope>
    <source>
        <strain evidence="9">JEL0318</strain>
    </source>
</reference>
<protein>
    <recommendedName>
        <fullName evidence="6">Origin recognition complex subunit 4</fullName>
    </recommendedName>
</protein>
<dbReference type="GO" id="GO:0006270">
    <property type="term" value="P:DNA replication initiation"/>
    <property type="evidence" value="ECO:0007669"/>
    <property type="project" value="TreeGrafter"/>
</dbReference>
<dbReference type="GO" id="GO:0016887">
    <property type="term" value="F:ATP hydrolysis activity"/>
    <property type="evidence" value="ECO:0007669"/>
    <property type="project" value="InterPro"/>
</dbReference>
<comment type="subcellular location">
    <subcellularLocation>
        <location evidence="1 6">Nucleus</location>
    </subcellularLocation>
</comment>
<comment type="function">
    <text evidence="6">Component of the origin recognition complex (ORC) that binds origins of replication.</text>
</comment>
<dbReference type="EMBL" id="JADGJD010000444">
    <property type="protein sequence ID" value="KAJ3051024.1"/>
    <property type="molecule type" value="Genomic_DNA"/>
</dbReference>
<dbReference type="PANTHER" id="PTHR12087">
    <property type="entry name" value="ORIGIN RECOGNITION COMPLEX SUBUNIT 4"/>
    <property type="match status" value="1"/>
</dbReference>
<sequence>MGAKGTGKSSLLGKVLGDLRKSLTPNIPDTEKTGKELYEIHLSGLFQTDDRIALREIVRQLCLEREFEGQRLASFAECLAYILSVLKSGSADTIPIVFILDEIDLFAQHPKQSLLYNLFDAAQNSGSPIAVIGTTTRIDMTELLEKRVKSRFSHRFIHLLPAENMETFLEMVESGLCISEEDGVEDGEYVTDFNDAVKQLIRADPMKGLIRTVYDESKSIRDISRSLLTGVNHLTEESPFLDFSHVPAFAAAPRQDCKLMIVQALSVLELSLLVAVRQHALRQVDSFNFEMVYDDYREYFLRINLVDRDAKHLLFVKPVALKAFEHLIALELIKPVEGGGSRCPKEYRMMRSLMSPMHIEKAVLVYPNCPSSILRWGTST</sequence>
<dbReference type="FunFam" id="3.40.50.300:FF:003506">
    <property type="entry name" value="Predicted protein"/>
    <property type="match status" value="1"/>
</dbReference>
<feature type="domain" description="ATPase AAA-type core" evidence="7">
    <location>
        <begin position="2"/>
        <end position="155"/>
    </location>
</feature>
<evidence type="ECO:0000256" key="4">
    <source>
        <dbReference type="ARBA" id="ARBA00023125"/>
    </source>
</evidence>
<comment type="similarity">
    <text evidence="2 6">Belongs to the ORC4 family.</text>
</comment>
<dbReference type="PIRSF" id="PIRSF007858">
    <property type="entry name" value="ORC4"/>
    <property type="match status" value="1"/>
</dbReference>
<dbReference type="Pfam" id="PF14629">
    <property type="entry name" value="ORC4_C"/>
    <property type="match status" value="1"/>
</dbReference>
<dbReference type="PANTHER" id="PTHR12087:SF0">
    <property type="entry name" value="ORIGIN RECOGNITION COMPLEX SUBUNIT 4"/>
    <property type="match status" value="1"/>
</dbReference>
<evidence type="ECO:0000256" key="6">
    <source>
        <dbReference type="PIRNR" id="PIRNR007858"/>
    </source>
</evidence>
<evidence type="ECO:0000259" key="7">
    <source>
        <dbReference type="Pfam" id="PF00004"/>
    </source>
</evidence>
<keyword evidence="3 6" id="KW-0235">DNA replication</keyword>
<dbReference type="Pfam" id="PF00004">
    <property type="entry name" value="AAA"/>
    <property type="match status" value="1"/>
</dbReference>
<dbReference type="InterPro" id="IPR027417">
    <property type="entry name" value="P-loop_NTPase"/>
</dbReference>
<dbReference type="Proteomes" id="UP001212841">
    <property type="component" value="Unassembled WGS sequence"/>
</dbReference>
<evidence type="ECO:0000313" key="10">
    <source>
        <dbReference type="Proteomes" id="UP001212841"/>
    </source>
</evidence>
<comment type="caution">
    <text evidence="9">The sequence shown here is derived from an EMBL/GenBank/DDBJ whole genome shotgun (WGS) entry which is preliminary data.</text>
</comment>
<dbReference type="GO" id="GO:0005664">
    <property type="term" value="C:nuclear origin of replication recognition complex"/>
    <property type="evidence" value="ECO:0007669"/>
    <property type="project" value="TreeGrafter"/>
</dbReference>